<dbReference type="PANTHER" id="PTHR30629">
    <property type="entry name" value="PROPHAGE INTEGRASE"/>
    <property type="match status" value="1"/>
</dbReference>
<evidence type="ECO:0000256" key="4">
    <source>
        <dbReference type="ARBA" id="ARBA00023172"/>
    </source>
</evidence>
<organism evidence="6 7">
    <name type="scientific">Salinisphaera dokdonensis CL-ES53</name>
    <dbReference type="NCBI Taxonomy" id="1304272"/>
    <lineage>
        <taxon>Bacteria</taxon>
        <taxon>Pseudomonadati</taxon>
        <taxon>Pseudomonadota</taxon>
        <taxon>Gammaproteobacteria</taxon>
        <taxon>Salinisphaerales</taxon>
        <taxon>Salinisphaeraceae</taxon>
        <taxon>Salinisphaera</taxon>
    </lineage>
</organism>
<dbReference type="InterPro" id="IPR002104">
    <property type="entry name" value="Integrase_catalytic"/>
</dbReference>
<sequence>MPNQRRLEDLRNALNATHRAPENFAEFAREWRDNQSHRWKASQLETVNGILDGYLIPGFDNCRVVSIDRRALLAFRAWLARQPGRGRNETLSAQRANHVLSVLNGILDEAAVQFDWANPLHSIKRLHVPKTDVMPFSLDEVQQILAHVRSDFRAYFTVRFFTGLRTGEIDGLQWRYVDFERAQIRVRETFVRGAFTTPKTPASRRDVQMSAPVKKALRDQFQVTGERGGLVFPNTRSKPLSHSNVRNRIWQPLLEELGFEKRPPYQTRHTAATLWLAAGENPEWIARQMGHTSTEMLFDIYARYVPNLTRRDGSAMEALLDANGLV</sequence>
<feature type="domain" description="Tyr recombinase" evidence="5">
    <location>
        <begin position="131"/>
        <end position="317"/>
    </location>
</feature>
<gene>
    <name evidence="6" type="ORF">SADO_06272</name>
</gene>
<dbReference type="InterPro" id="IPR010998">
    <property type="entry name" value="Integrase_recombinase_N"/>
</dbReference>
<keyword evidence="3" id="KW-0238">DNA-binding</keyword>
<dbReference type="Pfam" id="PF00589">
    <property type="entry name" value="Phage_integrase"/>
    <property type="match status" value="1"/>
</dbReference>
<dbReference type="Gene3D" id="1.10.150.130">
    <property type="match status" value="1"/>
</dbReference>
<evidence type="ECO:0000313" key="7">
    <source>
        <dbReference type="Proteomes" id="UP001460888"/>
    </source>
</evidence>
<proteinExistence type="inferred from homology"/>
<reference evidence="6 7" key="1">
    <citation type="submission" date="2013-03" db="EMBL/GenBank/DDBJ databases">
        <title>Salinisphaera dokdonensis CL-ES53 Genome Sequencing.</title>
        <authorList>
            <person name="Li C."/>
            <person name="Lai Q."/>
            <person name="Shao Z."/>
        </authorList>
    </citation>
    <scope>NUCLEOTIDE SEQUENCE [LARGE SCALE GENOMIC DNA]</scope>
    <source>
        <strain evidence="6 7">CL-ES53</strain>
    </source>
</reference>
<accession>A0ABV2AYX4</accession>
<keyword evidence="7" id="KW-1185">Reference proteome</keyword>
<evidence type="ECO:0000256" key="3">
    <source>
        <dbReference type="ARBA" id="ARBA00023125"/>
    </source>
</evidence>
<protein>
    <submittedName>
        <fullName evidence="6">Phage integrase</fullName>
    </submittedName>
</protein>
<name>A0ABV2AYX4_9GAMM</name>
<evidence type="ECO:0000313" key="6">
    <source>
        <dbReference type="EMBL" id="MES1928837.1"/>
    </source>
</evidence>
<dbReference type="CDD" id="cd01189">
    <property type="entry name" value="INT_ICEBs1_C_like"/>
    <property type="match status" value="1"/>
</dbReference>
<dbReference type="InterPro" id="IPR050808">
    <property type="entry name" value="Phage_Integrase"/>
</dbReference>
<keyword evidence="2" id="KW-0229">DNA integration</keyword>
<dbReference type="Proteomes" id="UP001460888">
    <property type="component" value="Unassembled WGS sequence"/>
</dbReference>
<evidence type="ECO:0000259" key="5">
    <source>
        <dbReference type="PROSITE" id="PS51898"/>
    </source>
</evidence>
<dbReference type="PANTHER" id="PTHR30629:SF2">
    <property type="entry name" value="PROPHAGE INTEGRASE INTS-RELATED"/>
    <property type="match status" value="1"/>
</dbReference>
<comment type="similarity">
    <text evidence="1">Belongs to the 'phage' integrase family.</text>
</comment>
<dbReference type="Gene3D" id="1.10.443.10">
    <property type="entry name" value="Intergrase catalytic core"/>
    <property type="match status" value="1"/>
</dbReference>
<comment type="caution">
    <text evidence="6">The sequence shown here is derived from an EMBL/GenBank/DDBJ whole genome shotgun (WGS) entry which is preliminary data.</text>
</comment>
<dbReference type="EMBL" id="APND01000002">
    <property type="protein sequence ID" value="MES1928837.1"/>
    <property type="molecule type" value="Genomic_DNA"/>
</dbReference>
<dbReference type="InterPro" id="IPR013762">
    <property type="entry name" value="Integrase-like_cat_sf"/>
</dbReference>
<dbReference type="SUPFAM" id="SSF56349">
    <property type="entry name" value="DNA breaking-rejoining enzymes"/>
    <property type="match status" value="1"/>
</dbReference>
<dbReference type="InterPro" id="IPR011010">
    <property type="entry name" value="DNA_brk_join_enz"/>
</dbReference>
<keyword evidence="4" id="KW-0233">DNA recombination</keyword>
<evidence type="ECO:0000256" key="2">
    <source>
        <dbReference type="ARBA" id="ARBA00022908"/>
    </source>
</evidence>
<evidence type="ECO:0000256" key="1">
    <source>
        <dbReference type="ARBA" id="ARBA00008857"/>
    </source>
</evidence>
<dbReference type="PROSITE" id="PS51898">
    <property type="entry name" value="TYR_RECOMBINASE"/>
    <property type="match status" value="1"/>
</dbReference>